<gene>
    <name evidence="1" type="ORF">D9619_008608</name>
</gene>
<comment type="caution">
    <text evidence="1">The sequence shown here is derived from an EMBL/GenBank/DDBJ whole genome shotgun (WGS) entry which is preliminary data.</text>
</comment>
<evidence type="ECO:0000313" key="2">
    <source>
        <dbReference type="Proteomes" id="UP000567179"/>
    </source>
</evidence>
<name>A0A8H5F105_9AGAR</name>
<dbReference type="OrthoDB" id="10003767at2759"/>
<reference evidence="1 2" key="1">
    <citation type="journal article" date="2020" name="ISME J.">
        <title>Uncovering the hidden diversity of litter-decomposition mechanisms in mushroom-forming fungi.</title>
        <authorList>
            <person name="Floudas D."/>
            <person name="Bentzer J."/>
            <person name="Ahren D."/>
            <person name="Johansson T."/>
            <person name="Persson P."/>
            <person name="Tunlid A."/>
        </authorList>
    </citation>
    <scope>NUCLEOTIDE SEQUENCE [LARGE SCALE GENOMIC DNA]</scope>
    <source>
        <strain evidence="1 2">CBS 101986</strain>
    </source>
</reference>
<proteinExistence type="predicted"/>
<sequence length="344" mass="39057">MDLVFSYCSEADNPVGAEWIIMGFVSGKDMSSVWGGLSLPQKQALAQDVIDIPAQLSRLKADGCGGIYHSVHPVDDFNLSRTPRWRPLSVNSLKMLKEYCSCSLEDGYKLCPFQFVPLVNYRVAVPSPARTLPVATSQKYVNLVARALASLHPGHVTSSSFAKHTRISFNAFAICIHTREYWARSQMNRAIASPMVTYTIRTSLLIPIPGVLDWECAAFRPMWAEVAGVGWFVEDGHRMIFNCFEPTNFDGRTEEDARLRAFLRTGIYKRDSDLFTSFLGGSELRAIFDAESDWPPPDGQTLTFLQNYYELGYWNETQRGPFPWNMHAWVHRRLDLEEEEMVYA</sequence>
<dbReference type="Proteomes" id="UP000567179">
    <property type="component" value="Unassembled WGS sequence"/>
</dbReference>
<dbReference type="PANTHER" id="PTHR21310:SF15">
    <property type="entry name" value="AMINOGLYCOSIDE PHOSPHOTRANSFERASE DOMAIN-CONTAINING PROTEIN"/>
    <property type="match status" value="1"/>
</dbReference>
<dbReference type="InterPro" id="IPR051678">
    <property type="entry name" value="AGP_Transferase"/>
</dbReference>
<dbReference type="EMBL" id="JAACJJ010000029">
    <property type="protein sequence ID" value="KAF5319709.1"/>
    <property type="molecule type" value="Genomic_DNA"/>
</dbReference>
<organism evidence="1 2">
    <name type="scientific">Psilocybe cf. subviscida</name>
    <dbReference type="NCBI Taxonomy" id="2480587"/>
    <lineage>
        <taxon>Eukaryota</taxon>
        <taxon>Fungi</taxon>
        <taxon>Dikarya</taxon>
        <taxon>Basidiomycota</taxon>
        <taxon>Agaricomycotina</taxon>
        <taxon>Agaricomycetes</taxon>
        <taxon>Agaricomycetidae</taxon>
        <taxon>Agaricales</taxon>
        <taxon>Agaricineae</taxon>
        <taxon>Strophariaceae</taxon>
        <taxon>Psilocybe</taxon>
    </lineage>
</organism>
<dbReference type="PANTHER" id="PTHR21310">
    <property type="entry name" value="AMINOGLYCOSIDE PHOSPHOTRANSFERASE-RELATED-RELATED"/>
    <property type="match status" value="1"/>
</dbReference>
<accession>A0A8H5F105</accession>
<protein>
    <submittedName>
        <fullName evidence="1">Uncharacterized protein</fullName>
    </submittedName>
</protein>
<dbReference type="AlphaFoldDB" id="A0A8H5F105"/>
<evidence type="ECO:0000313" key="1">
    <source>
        <dbReference type="EMBL" id="KAF5319709.1"/>
    </source>
</evidence>
<keyword evidence="2" id="KW-1185">Reference proteome</keyword>